<dbReference type="EMBL" id="GGEC01064608">
    <property type="protein sequence ID" value="MBX45092.1"/>
    <property type="molecule type" value="Transcribed_RNA"/>
</dbReference>
<protein>
    <submittedName>
        <fullName evidence="1">Uncharacterized protein</fullName>
    </submittedName>
</protein>
<dbReference type="AlphaFoldDB" id="A0A2P2NRG4"/>
<evidence type="ECO:0000313" key="1">
    <source>
        <dbReference type="EMBL" id="MBX45092.1"/>
    </source>
</evidence>
<proteinExistence type="predicted"/>
<accession>A0A2P2NRG4</accession>
<name>A0A2P2NRG4_RHIMU</name>
<reference evidence="1" key="1">
    <citation type="submission" date="2018-02" db="EMBL/GenBank/DDBJ databases">
        <title>Rhizophora mucronata_Transcriptome.</title>
        <authorList>
            <person name="Meera S.P."/>
            <person name="Sreeshan A."/>
            <person name="Augustine A."/>
        </authorList>
    </citation>
    <scope>NUCLEOTIDE SEQUENCE</scope>
    <source>
        <tissue evidence="1">Leaf</tissue>
    </source>
</reference>
<organism evidence="1">
    <name type="scientific">Rhizophora mucronata</name>
    <name type="common">Asiatic mangrove</name>
    <dbReference type="NCBI Taxonomy" id="61149"/>
    <lineage>
        <taxon>Eukaryota</taxon>
        <taxon>Viridiplantae</taxon>
        <taxon>Streptophyta</taxon>
        <taxon>Embryophyta</taxon>
        <taxon>Tracheophyta</taxon>
        <taxon>Spermatophyta</taxon>
        <taxon>Magnoliopsida</taxon>
        <taxon>eudicotyledons</taxon>
        <taxon>Gunneridae</taxon>
        <taxon>Pentapetalae</taxon>
        <taxon>rosids</taxon>
        <taxon>fabids</taxon>
        <taxon>Malpighiales</taxon>
        <taxon>Rhizophoraceae</taxon>
        <taxon>Rhizophora</taxon>
    </lineage>
</organism>
<sequence length="42" mass="4973">MWRILKLIRTRKVMQPLLLLVKFRLFSQAGIVAYSTKPPFLV</sequence>